<feature type="transmembrane region" description="Helical" evidence="1">
    <location>
        <begin position="31"/>
        <end position="50"/>
    </location>
</feature>
<keyword evidence="1" id="KW-0812">Transmembrane</keyword>
<proteinExistence type="predicted"/>
<dbReference type="RefSeq" id="WP_213002662.1">
    <property type="nucleotide sequence ID" value="NZ_BAAATW010000006.1"/>
</dbReference>
<protein>
    <submittedName>
        <fullName evidence="2">Uncharacterized protein</fullName>
    </submittedName>
</protein>
<feature type="transmembrane region" description="Helical" evidence="1">
    <location>
        <begin position="6"/>
        <end position="24"/>
    </location>
</feature>
<reference evidence="2" key="1">
    <citation type="submission" date="2021-03" db="EMBL/GenBank/DDBJ databases">
        <title>Whole genome shotgun sequence of Actinoplanes consettensis NBRC 14913.</title>
        <authorList>
            <person name="Komaki H."/>
            <person name="Tamura T."/>
        </authorList>
    </citation>
    <scope>NUCLEOTIDE SEQUENCE</scope>
    <source>
        <strain evidence="2">NBRC 14913</strain>
    </source>
</reference>
<accession>A0A919T2Q3</accession>
<keyword evidence="1" id="KW-0472">Membrane</keyword>
<dbReference type="EMBL" id="BOQP01000052">
    <property type="protein sequence ID" value="GIM82720.1"/>
    <property type="molecule type" value="Genomic_DNA"/>
</dbReference>
<keyword evidence="1" id="KW-1133">Transmembrane helix</keyword>
<dbReference type="Proteomes" id="UP000680865">
    <property type="component" value="Unassembled WGS sequence"/>
</dbReference>
<comment type="caution">
    <text evidence="2">The sequence shown here is derived from an EMBL/GenBank/DDBJ whole genome shotgun (WGS) entry which is preliminary data.</text>
</comment>
<name>A0A919T2Q3_9ACTN</name>
<organism evidence="2 3">
    <name type="scientific">Winogradskya consettensis</name>
    <dbReference type="NCBI Taxonomy" id="113560"/>
    <lineage>
        <taxon>Bacteria</taxon>
        <taxon>Bacillati</taxon>
        <taxon>Actinomycetota</taxon>
        <taxon>Actinomycetes</taxon>
        <taxon>Micromonosporales</taxon>
        <taxon>Micromonosporaceae</taxon>
        <taxon>Winogradskya</taxon>
    </lineage>
</organism>
<dbReference type="AlphaFoldDB" id="A0A919T2Q3"/>
<evidence type="ECO:0000313" key="2">
    <source>
        <dbReference type="EMBL" id="GIM82720.1"/>
    </source>
</evidence>
<evidence type="ECO:0000313" key="3">
    <source>
        <dbReference type="Proteomes" id="UP000680865"/>
    </source>
</evidence>
<keyword evidence="3" id="KW-1185">Reference proteome</keyword>
<gene>
    <name evidence="2" type="ORF">Aco04nite_82930</name>
</gene>
<sequence>MKIRDVLLSVYGAGWAAAVGVALWRTGEVSPVLWAALAGGVGAILGAFRVEGTPPPPAAPAETTEDAHP</sequence>
<evidence type="ECO:0000256" key="1">
    <source>
        <dbReference type="SAM" id="Phobius"/>
    </source>
</evidence>